<dbReference type="Proteomes" id="UP000652761">
    <property type="component" value="Unassembled WGS sequence"/>
</dbReference>
<dbReference type="AlphaFoldDB" id="A0A843WDV2"/>
<dbReference type="Gene3D" id="2.60.40.2310">
    <property type="match status" value="1"/>
</dbReference>
<sequence>MTTAQTINSDGNGITDETGETADLFATGAGHVNPAGAMDPSLVYDIQFEDYVWYLCGLGYSDEENLQTAFMSVDCNQFGRIELEQLNYPSIAVTLSYAITREVIKRTVTNVRPEPTSYTAEVSLTAQSGVTVSVSPSTLDFDTMGETKSFEVTFTVEASTIVEPGDAFQGSLKWVSTTQSPVVVVASPLRLVFA</sequence>
<keyword evidence="5" id="KW-1185">Reference proteome</keyword>
<dbReference type="EMBL" id="NMUH01002932">
    <property type="protein sequence ID" value="MQM02875.1"/>
    <property type="molecule type" value="Genomic_DNA"/>
</dbReference>
<comment type="similarity">
    <text evidence="1">Belongs to the peptidase S8 family.</text>
</comment>
<reference evidence="4" key="1">
    <citation type="submission" date="2017-07" db="EMBL/GenBank/DDBJ databases">
        <title>Taro Niue Genome Assembly and Annotation.</title>
        <authorList>
            <person name="Atibalentja N."/>
            <person name="Keating K."/>
            <person name="Fields C.J."/>
        </authorList>
    </citation>
    <scope>NUCLEOTIDE SEQUENCE</scope>
    <source>
        <strain evidence="4">Niue_2</strain>
        <tissue evidence="4">Leaf</tissue>
    </source>
</reference>
<evidence type="ECO:0000256" key="2">
    <source>
        <dbReference type="ARBA" id="ARBA00022729"/>
    </source>
</evidence>
<organism evidence="4 5">
    <name type="scientific">Colocasia esculenta</name>
    <name type="common">Wild taro</name>
    <name type="synonym">Arum esculentum</name>
    <dbReference type="NCBI Taxonomy" id="4460"/>
    <lineage>
        <taxon>Eukaryota</taxon>
        <taxon>Viridiplantae</taxon>
        <taxon>Streptophyta</taxon>
        <taxon>Embryophyta</taxon>
        <taxon>Tracheophyta</taxon>
        <taxon>Spermatophyta</taxon>
        <taxon>Magnoliopsida</taxon>
        <taxon>Liliopsida</taxon>
        <taxon>Araceae</taxon>
        <taxon>Aroideae</taxon>
        <taxon>Colocasieae</taxon>
        <taxon>Colocasia</taxon>
    </lineage>
</organism>
<evidence type="ECO:0000259" key="3">
    <source>
        <dbReference type="Pfam" id="PF17766"/>
    </source>
</evidence>
<dbReference type="InterPro" id="IPR041469">
    <property type="entry name" value="Subtilisin-like_FN3"/>
</dbReference>
<accession>A0A843WDV2</accession>
<dbReference type="InterPro" id="IPR045051">
    <property type="entry name" value="SBT"/>
</dbReference>
<protein>
    <recommendedName>
        <fullName evidence="3">Subtilisin-like protease fibronectin type-III domain-containing protein</fullName>
    </recommendedName>
</protein>
<comment type="caution">
    <text evidence="4">The sequence shown here is derived from an EMBL/GenBank/DDBJ whole genome shotgun (WGS) entry which is preliminary data.</text>
</comment>
<dbReference type="GO" id="GO:0004252">
    <property type="term" value="F:serine-type endopeptidase activity"/>
    <property type="evidence" value="ECO:0007669"/>
    <property type="project" value="InterPro"/>
</dbReference>
<proteinExistence type="inferred from homology"/>
<dbReference type="Pfam" id="PF17766">
    <property type="entry name" value="fn3_6"/>
    <property type="match status" value="1"/>
</dbReference>
<keyword evidence="2" id="KW-0732">Signal</keyword>
<dbReference type="Gene3D" id="3.40.50.200">
    <property type="entry name" value="Peptidase S8/S53 domain"/>
    <property type="match status" value="1"/>
</dbReference>
<dbReference type="OrthoDB" id="640735at2759"/>
<evidence type="ECO:0000313" key="4">
    <source>
        <dbReference type="EMBL" id="MQM02875.1"/>
    </source>
</evidence>
<dbReference type="InterPro" id="IPR036852">
    <property type="entry name" value="Peptidase_S8/S53_dom_sf"/>
</dbReference>
<gene>
    <name evidence="4" type="ORF">Taro_035644</name>
</gene>
<name>A0A843WDV2_COLES</name>
<evidence type="ECO:0000256" key="1">
    <source>
        <dbReference type="ARBA" id="ARBA00011073"/>
    </source>
</evidence>
<dbReference type="GO" id="GO:0006508">
    <property type="term" value="P:proteolysis"/>
    <property type="evidence" value="ECO:0007669"/>
    <property type="project" value="InterPro"/>
</dbReference>
<feature type="domain" description="Subtilisin-like protease fibronectin type-III" evidence="3">
    <location>
        <begin position="85"/>
        <end position="180"/>
    </location>
</feature>
<dbReference type="PANTHER" id="PTHR10795">
    <property type="entry name" value="PROPROTEIN CONVERTASE SUBTILISIN/KEXIN"/>
    <property type="match status" value="1"/>
</dbReference>
<evidence type="ECO:0000313" key="5">
    <source>
        <dbReference type="Proteomes" id="UP000652761"/>
    </source>
</evidence>